<evidence type="ECO:0000313" key="9">
    <source>
        <dbReference type="EMBL" id="MFC6146319.1"/>
    </source>
</evidence>
<feature type="region of interest" description="Disordered" evidence="7">
    <location>
        <begin position="1"/>
        <end position="37"/>
    </location>
</feature>
<dbReference type="EMBL" id="JBHSQE010000003">
    <property type="protein sequence ID" value="MFC6146319.1"/>
    <property type="molecule type" value="Genomic_DNA"/>
</dbReference>
<feature type="compositionally biased region" description="Basic and acidic residues" evidence="7">
    <location>
        <begin position="7"/>
        <end position="16"/>
    </location>
</feature>
<evidence type="ECO:0000256" key="8">
    <source>
        <dbReference type="SAM" id="Phobius"/>
    </source>
</evidence>
<keyword evidence="10" id="KW-1185">Reference proteome</keyword>
<keyword evidence="6 8" id="KW-0472">Membrane</keyword>
<feature type="transmembrane region" description="Helical" evidence="8">
    <location>
        <begin position="97"/>
        <end position="117"/>
    </location>
</feature>
<gene>
    <name evidence="9" type="primary">nrfD</name>
    <name evidence="9" type="ORF">ACFPUZ_05810</name>
</gene>
<dbReference type="Gene3D" id="1.20.1630.10">
    <property type="entry name" value="Formate dehydrogenase/DMSO reductase domain"/>
    <property type="match status" value="1"/>
</dbReference>
<dbReference type="Proteomes" id="UP001596244">
    <property type="component" value="Unassembled WGS sequence"/>
</dbReference>
<evidence type="ECO:0000313" key="10">
    <source>
        <dbReference type="Proteomes" id="UP001596244"/>
    </source>
</evidence>
<evidence type="ECO:0000256" key="5">
    <source>
        <dbReference type="ARBA" id="ARBA00022989"/>
    </source>
</evidence>
<keyword evidence="3" id="KW-1003">Cell membrane</keyword>
<dbReference type="InterPro" id="IPR005614">
    <property type="entry name" value="NrfD-like"/>
</dbReference>
<evidence type="ECO:0000256" key="3">
    <source>
        <dbReference type="ARBA" id="ARBA00022475"/>
    </source>
</evidence>
<evidence type="ECO:0000256" key="6">
    <source>
        <dbReference type="ARBA" id="ARBA00023136"/>
    </source>
</evidence>
<organism evidence="9 10">
    <name type="scientific">Corynebacterium nasicanis</name>
    <dbReference type="NCBI Taxonomy" id="1448267"/>
    <lineage>
        <taxon>Bacteria</taxon>
        <taxon>Bacillati</taxon>
        <taxon>Actinomycetota</taxon>
        <taxon>Actinomycetes</taxon>
        <taxon>Mycobacteriales</taxon>
        <taxon>Corynebacteriaceae</taxon>
        <taxon>Corynebacterium</taxon>
    </lineage>
</organism>
<accession>A0ABW1QCD8</accession>
<reference evidence="10" key="1">
    <citation type="journal article" date="2019" name="Int. J. Syst. Evol. Microbiol.">
        <title>The Global Catalogue of Microorganisms (GCM) 10K type strain sequencing project: providing services to taxonomists for standard genome sequencing and annotation.</title>
        <authorList>
            <consortium name="The Broad Institute Genomics Platform"/>
            <consortium name="The Broad Institute Genome Sequencing Center for Infectious Disease"/>
            <person name="Wu L."/>
            <person name="Ma J."/>
        </authorList>
    </citation>
    <scope>NUCLEOTIDE SEQUENCE [LARGE SCALE GENOMIC DNA]</scope>
    <source>
        <strain evidence="10">CCUG 51943</strain>
    </source>
</reference>
<feature type="transmembrane region" description="Helical" evidence="8">
    <location>
        <begin position="215"/>
        <end position="236"/>
    </location>
</feature>
<dbReference type="PANTHER" id="PTHR34856">
    <property type="entry name" value="PROTEIN NRFD"/>
    <property type="match status" value="1"/>
</dbReference>
<feature type="transmembrane region" description="Helical" evidence="8">
    <location>
        <begin position="137"/>
        <end position="157"/>
    </location>
</feature>
<evidence type="ECO:0000256" key="2">
    <source>
        <dbReference type="ARBA" id="ARBA00008929"/>
    </source>
</evidence>
<feature type="transmembrane region" description="Helical" evidence="8">
    <location>
        <begin position="178"/>
        <end position="203"/>
    </location>
</feature>
<feature type="compositionally biased region" description="Basic residues" evidence="7">
    <location>
        <begin position="17"/>
        <end position="28"/>
    </location>
</feature>
<dbReference type="InterPro" id="IPR052049">
    <property type="entry name" value="Electron_transfer_protein"/>
</dbReference>
<comment type="similarity">
    <text evidence="2">Belongs to the NrfD family.</text>
</comment>
<feature type="transmembrane region" description="Helical" evidence="8">
    <location>
        <begin position="65"/>
        <end position="85"/>
    </location>
</feature>
<dbReference type="PANTHER" id="PTHR34856:SF2">
    <property type="entry name" value="PROTEIN NRFD"/>
    <property type="match status" value="1"/>
</dbReference>
<sequence length="361" mass="37669">MSNQFDNYRDPVEPRRRGGGGKKKRRRAGAGAMDGSREERMVPDMQFESYYGKPVVKAPPWEWPIGAYLFLGGVAGGSSLLGFGAQLTGRPRLRRNARLAAITAAGAGSAALIVDLGRPERLLNMFRVFKLSSPMNVGSWLLASFSTAAALAAAAEADDLTGRRLPLPDALRTVTHQAAAPAAGALAATLGAPLAVYTAVLFGDTANPAWNAAKYHLPFLFVSSASAASGGLAMITTPVEEAGPARVLAAVGAVCDITATKVMHSQLDDVSVEPYHHGTAGRLLTWAERLVIAGGVGTLLAGRHRVGAALSGAALLAGSALTRFGVLEAGLHSVTDPRYVVEPQKERLARRAGADNITTGR</sequence>
<evidence type="ECO:0000256" key="7">
    <source>
        <dbReference type="SAM" id="MobiDB-lite"/>
    </source>
</evidence>
<comment type="subcellular location">
    <subcellularLocation>
        <location evidence="1">Cell membrane</location>
        <topology evidence="1">Multi-pass membrane protein</topology>
    </subcellularLocation>
</comment>
<evidence type="ECO:0000256" key="4">
    <source>
        <dbReference type="ARBA" id="ARBA00022692"/>
    </source>
</evidence>
<proteinExistence type="inferred from homology"/>
<dbReference type="RefSeq" id="WP_377000781.1">
    <property type="nucleotide sequence ID" value="NZ_JBHSQE010000003.1"/>
</dbReference>
<protein>
    <submittedName>
        <fullName evidence="9">NrfD/PsrC family molybdoenzyme membrane anchor subunit</fullName>
    </submittedName>
</protein>
<keyword evidence="5 8" id="KW-1133">Transmembrane helix</keyword>
<keyword evidence="4 8" id="KW-0812">Transmembrane</keyword>
<name>A0ABW1QCD8_9CORY</name>
<dbReference type="Pfam" id="PF03916">
    <property type="entry name" value="NrfD"/>
    <property type="match status" value="1"/>
</dbReference>
<comment type="caution">
    <text evidence="9">The sequence shown here is derived from an EMBL/GenBank/DDBJ whole genome shotgun (WGS) entry which is preliminary data.</text>
</comment>
<evidence type="ECO:0000256" key="1">
    <source>
        <dbReference type="ARBA" id="ARBA00004651"/>
    </source>
</evidence>